<name>A0ABQ3XQR6_9ACTN</name>
<feature type="domain" description="Ketoreductase" evidence="2">
    <location>
        <begin position="11"/>
        <end position="208"/>
    </location>
</feature>
<protein>
    <submittedName>
        <fullName evidence="3">Short-chain dehydrogenase</fullName>
    </submittedName>
</protein>
<dbReference type="CDD" id="cd05233">
    <property type="entry name" value="SDR_c"/>
    <property type="match status" value="1"/>
</dbReference>
<dbReference type="Pfam" id="PF13561">
    <property type="entry name" value="adh_short_C2"/>
    <property type="match status" value="1"/>
</dbReference>
<dbReference type="InterPro" id="IPR036291">
    <property type="entry name" value="NAD(P)-bd_dom_sf"/>
</dbReference>
<dbReference type="SMART" id="SM00822">
    <property type="entry name" value="PKS_KR"/>
    <property type="match status" value="1"/>
</dbReference>
<accession>A0ABQ3XQR6</accession>
<dbReference type="Proteomes" id="UP000612282">
    <property type="component" value="Unassembled WGS sequence"/>
</dbReference>
<dbReference type="PRINTS" id="PR00080">
    <property type="entry name" value="SDRFAMILY"/>
</dbReference>
<dbReference type="InterPro" id="IPR057326">
    <property type="entry name" value="KR_dom"/>
</dbReference>
<evidence type="ECO:0000256" key="1">
    <source>
        <dbReference type="ARBA" id="ARBA00006484"/>
    </source>
</evidence>
<comment type="similarity">
    <text evidence="1">Belongs to the short-chain dehydrogenases/reductases (SDR) family.</text>
</comment>
<reference evidence="3 4" key="1">
    <citation type="submission" date="2021-01" db="EMBL/GenBank/DDBJ databases">
        <title>Whole genome shotgun sequence of Actinoplanes couchii NBRC 106145.</title>
        <authorList>
            <person name="Komaki H."/>
            <person name="Tamura T."/>
        </authorList>
    </citation>
    <scope>NUCLEOTIDE SEQUENCE [LARGE SCALE GENOMIC DNA]</scope>
    <source>
        <strain evidence="3 4">NBRC 106145</strain>
    </source>
</reference>
<dbReference type="EMBL" id="BOMG01000115">
    <property type="protein sequence ID" value="GID60828.1"/>
    <property type="molecule type" value="Genomic_DNA"/>
</dbReference>
<comment type="caution">
    <text evidence="3">The sequence shown here is derived from an EMBL/GenBank/DDBJ whole genome shotgun (WGS) entry which is preliminary data.</text>
</comment>
<gene>
    <name evidence="3" type="ORF">Aco03nite_092320</name>
</gene>
<dbReference type="PANTHER" id="PTHR42760">
    <property type="entry name" value="SHORT-CHAIN DEHYDROGENASES/REDUCTASES FAMILY MEMBER"/>
    <property type="match status" value="1"/>
</dbReference>
<dbReference type="SUPFAM" id="SSF51735">
    <property type="entry name" value="NAD(P)-binding Rossmann-fold domains"/>
    <property type="match status" value="1"/>
</dbReference>
<dbReference type="InterPro" id="IPR020904">
    <property type="entry name" value="Sc_DH/Rdtase_CS"/>
</dbReference>
<proteinExistence type="inferred from homology"/>
<evidence type="ECO:0000313" key="4">
    <source>
        <dbReference type="Proteomes" id="UP000612282"/>
    </source>
</evidence>
<dbReference type="NCBIfam" id="NF005559">
    <property type="entry name" value="PRK07231.1"/>
    <property type="match status" value="1"/>
</dbReference>
<evidence type="ECO:0000259" key="2">
    <source>
        <dbReference type="SMART" id="SM00822"/>
    </source>
</evidence>
<keyword evidence="4" id="KW-1185">Reference proteome</keyword>
<evidence type="ECO:0000313" key="3">
    <source>
        <dbReference type="EMBL" id="GID60828.1"/>
    </source>
</evidence>
<dbReference type="PRINTS" id="PR00081">
    <property type="entry name" value="GDHRDH"/>
</dbReference>
<dbReference type="InterPro" id="IPR002347">
    <property type="entry name" value="SDR_fam"/>
</dbReference>
<dbReference type="Gene3D" id="3.40.50.720">
    <property type="entry name" value="NAD(P)-binding Rossmann-like Domain"/>
    <property type="match status" value="1"/>
</dbReference>
<organism evidence="3 4">
    <name type="scientific">Actinoplanes couchii</name>
    <dbReference type="NCBI Taxonomy" id="403638"/>
    <lineage>
        <taxon>Bacteria</taxon>
        <taxon>Bacillati</taxon>
        <taxon>Actinomycetota</taxon>
        <taxon>Actinomycetes</taxon>
        <taxon>Micromonosporales</taxon>
        <taxon>Micromonosporaceae</taxon>
        <taxon>Actinoplanes</taxon>
    </lineage>
</organism>
<sequence>MGMTRQRFTGRVALVTGGGSGIGRAVAQALAEEGASVVVAGRDTTALDTTVKLIEADGGTAAAIPADVTVPAQVEALVTATVDRFGTLDVAVNNAGLLGRPGPLADVAEADWHAVIDTNLTGVYLCMKYEIARMRGRGGAIVNIASNIGAHGRIPGLGVYGAAKAAVSALTRSTALEYIGENIRINAVSPGPADTTMSLRPGETPPDRAARLATALPIGRVGTLAEITDAVLWLAADESGFTVGHDLVVDGGATA</sequence>
<dbReference type="PROSITE" id="PS00061">
    <property type="entry name" value="ADH_SHORT"/>
    <property type="match status" value="1"/>
</dbReference>